<reference evidence="1" key="1">
    <citation type="submission" date="2018-05" db="EMBL/GenBank/DDBJ databases">
        <title>Draft genome of Mucuna pruriens seed.</title>
        <authorList>
            <person name="Nnadi N.E."/>
            <person name="Vos R."/>
            <person name="Hasami M.H."/>
            <person name="Devisetty U.K."/>
            <person name="Aguiy J.C."/>
        </authorList>
    </citation>
    <scope>NUCLEOTIDE SEQUENCE [LARGE SCALE GENOMIC DNA]</scope>
    <source>
        <strain evidence="1">JCA_2017</strain>
    </source>
</reference>
<name>A0A371HQK6_MUCPR</name>
<organism evidence="1 2">
    <name type="scientific">Mucuna pruriens</name>
    <name type="common">Velvet bean</name>
    <name type="synonym">Dolichos pruriens</name>
    <dbReference type="NCBI Taxonomy" id="157652"/>
    <lineage>
        <taxon>Eukaryota</taxon>
        <taxon>Viridiplantae</taxon>
        <taxon>Streptophyta</taxon>
        <taxon>Embryophyta</taxon>
        <taxon>Tracheophyta</taxon>
        <taxon>Spermatophyta</taxon>
        <taxon>Magnoliopsida</taxon>
        <taxon>eudicotyledons</taxon>
        <taxon>Gunneridae</taxon>
        <taxon>Pentapetalae</taxon>
        <taxon>rosids</taxon>
        <taxon>fabids</taxon>
        <taxon>Fabales</taxon>
        <taxon>Fabaceae</taxon>
        <taxon>Papilionoideae</taxon>
        <taxon>50 kb inversion clade</taxon>
        <taxon>NPAAA clade</taxon>
        <taxon>indigoferoid/millettioid clade</taxon>
        <taxon>Phaseoleae</taxon>
        <taxon>Mucuna</taxon>
    </lineage>
</organism>
<accession>A0A371HQK6</accession>
<evidence type="ECO:0008006" key="3">
    <source>
        <dbReference type="Google" id="ProtNLM"/>
    </source>
</evidence>
<gene>
    <name evidence="1" type="ORF">CR513_11128</name>
</gene>
<proteinExistence type="predicted"/>
<dbReference type="EMBL" id="QJKJ01001950">
    <property type="protein sequence ID" value="RDY05076.1"/>
    <property type="molecule type" value="Genomic_DNA"/>
</dbReference>
<comment type="caution">
    <text evidence="1">The sequence shown here is derived from an EMBL/GenBank/DDBJ whole genome shotgun (WGS) entry which is preliminary data.</text>
</comment>
<dbReference type="Pfam" id="PF14223">
    <property type="entry name" value="Retrotran_gag_2"/>
    <property type="match status" value="1"/>
</dbReference>
<dbReference type="Proteomes" id="UP000257109">
    <property type="component" value="Unassembled WGS sequence"/>
</dbReference>
<evidence type="ECO:0000313" key="2">
    <source>
        <dbReference type="Proteomes" id="UP000257109"/>
    </source>
</evidence>
<keyword evidence="2" id="KW-1185">Reference proteome</keyword>
<protein>
    <recommendedName>
        <fullName evidence="3">Retrovirus-related Pol polyprotein from transposon TNT 1-94</fullName>
    </recommendedName>
</protein>
<sequence>MKNETLSINNYVVLFDILWMIIETHARTLWEKIESLYASKCGNNKLFLLNSIVSLKFKEGTSFSDHLNEFQGILDQMSRMGIKFEDDIF</sequence>
<dbReference type="OrthoDB" id="1430461at2759"/>
<feature type="non-terminal residue" evidence="1">
    <location>
        <position position="1"/>
    </location>
</feature>
<dbReference type="AlphaFoldDB" id="A0A371HQK6"/>
<evidence type="ECO:0000313" key="1">
    <source>
        <dbReference type="EMBL" id="RDY05076.1"/>
    </source>
</evidence>